<name>A0A952FGS6_9PROT</name>
<dbReference type="Gene3D" id="3.10.430.100">
    <property type="entry name" value="Ribosomal protein L9, C-terminal domain"/>
    <property type="match status" value="1"/>
</dbReference>
<evidence type="ECO:0000313" key="9">
    <source>
        <dbReference type="EMBL" id="MBW8724076.1"/>
    </source>
</evidence>
<dbReference type="Pfam" id="PF03948">
    <property type="entry name" value="Ribosomal_L9_C"/>
    <property type="match status" value="1"/>
</dbReference>
<dbReference type="GO" id="GO:0005840">
    <property type="term" value="C:ribosome"/>
    <property type="evidence" value="ECO:0007669"/>
    <property type="project" value="UniProtKB-KW"/>
</dbReference>
<evidence type="ECO:0000256" key="1">
    <source>
        <dbReference type="ARBA" id="ARBA00010605"/>
    </source>
</evidence>
<evidence type="ECO:0000313" key="10">
    <source>
        <dbReference type="Proteomes" id="UP000700706"/>
    </source>
</evidence>
<evidence type="ECO:0000256" key="2">
    <source>
        <dbReference type="ARBA" id="ARBA00022730"/>
    </source>
</evidence>
<dbReference type="InterPro" id="IPR000244">
    <property type="entry name" value="Ribosomal_bL9"/>
</dbReference>
<dbReference type="Gene3D" id="3.40.5.10">
    <property type="entry name" value="Ribosomal protein L9, N-terminal domain"/>
    <property type="match status" value="1"/>
</dbReference>
<evidence type="ECO:0000256" key="6">
    <source>
        <dbReference type="ARBA" id="ARBA00035292"/>
    </source>
</evidence>
<evidence type="ECO:0000256" key="3">
    <source>
        <dbReference type="ARBA" id="ARBA00022884"/>
    </source>
</evidence>
<dbReference type="HAMAP" id="MF_00503">
    <property type="entry name" value="Ribosomal_bL9"/>
    <property type="match status" value="1"/>
</dbReference>
<dbReference type="AlphaFoldDB" id="A0A952FGS6"/>
<comment type="similarity">
    <text evidence="1 7">Belongs to the bacterial ribosomal protein bL9 family.</text>
</comment>
<dbReference type="GO" id="GO:0006412">
    <property type="term" value="P:translation"/>
    <property type="evidence" value="ECO:0007669"/>
    <property type="project" value="UniProtKB-UniRule"/>
</dbReference>
<comment type="function">
    <text evidence="7">Binds to the 23S rRNA.</text>
</comment>
<reference evidence="9" key="1">
    <citation type="submission" date="2020-06" db="EMBL/GenBank/DDBJ databases">
        <title>Stable isotope informed genome-resolved metagenomics uncovers potential trophic interactions in rhizosphere soil.</title>
        <authorList>
            <person name="Starr E.P."/>
            <person name="Shi S."/>
            <person name="Blazewicz S.J."/>
            <person name="Koch B.J."/>
            <person name="Probst A.J."/>
            <person name="Hungate B.A."/>
            <person name="Pett-Ridge J."/>
            <person name="Firestone M.K."/>
            <person name="Banfield J.F."/>
        </authorList>
    </citation>
    <scope>NUCLEOTIDE SEQUENCE</scope>
    <source>
        <strain evidence="9">YM_69_17</strain>
    </source>
</reference>
<evidence type="ECO:0000256" key="5">
    <source>
        <dbReference type="ARBA" id="ARBA00023274"/>
    </source>
</evidence>
<dbReference type="GO" id="GO:1990904">
    <property type="term" value="C:ribonucleoprotein complex"/>
    <property type="evidence" value="ECO:0007669"/>
    <property type="project" value="UniProtKB-KW"/>
</dbReference>
<dbReference type="Proteomes" id="UP000700706">
    <property type="component" value="Unassembled WGS sequence"/>
</dbReference>
<dbReference type="InterPro" id="IPR036791">
    <property type="entry name" value="Ribosomal_bL9_C_sf"/>
</dbReference>
<keyword evidence="2 7" id="KW-0699">rRNA-binding</keyword>
<dbReference type="EMBL" id="JAEKLZ010000073">
    <property type="protein sequence ID" value="MBW8724076.1"/>
    <property type="molecule type" value="Genomic_DNA"/>
</dbReference>
<dbReference type="InterPro" id="IPR020069">
    <property type="entry name" value="Ribosomal_bL9_C"/>
</dbReference>
<dbReference type="SUPFAM" id="SSF55653">
    <property type="entry name" value="Ribosomal protein L9 C-domain"/>
    <property type="match status" value="1"/>
</dbReference>
<feature type="domain" description="Ribosomal protein L9" evidence="8">
    <location>
        <begin position="13"/>
        <end position="40"/>
    </location>
</feature>
<dbReference type="PROSITE" id="PS00651">
    <property type="entry name" value="RIBOSOMAL_L9"/>
    <property type="match status" value="1"/>
</dbReference>
<dbReference type="GO" id="GO:0019843">
    <property type="term" value="F:rRNA binding"/>
    <property type="evidence" value="ECO:0007669"/>
    <property type="project" value="UniProtKB-UniRule"/>
</dbReference>
<comment type="caution">
    <text evidence="9">The sequence shown here is derived from an EMBL/GenBank/DDBJ whole genome shotgun (WGS) entry which is preliminary data.</text>
</comment>
<dbReference type="InterPro" id="IPR020594">
    <property type="entry name" value="Ribosomal_bL9_bac/chp"/>
</dbReference>
<sequence length="194" mass="20792">MEIILLERVEKLGQIGDVVKVKPGFARNYLLPQKKALRATKANLAVFEKQRSQIEANNLEAKGEAETVAGRMNDVNIVVIRQAGDSGQLYGSVSARDIAEGLTAAGYTVSRGQVAIEQPIKTLGLEKVRIRLHPEVSVIVTVNVARSAEEAEMQRQRGGMVVASVLEEEEAAAEAAAAAAIAEVETESTEDEPA</sequence>
<gene>
    <name evidence="7 9" type="primary">rplI</name>
    <name evidence="9" type="ORF">JF625_02805</name>
</gene>
<proteinExistence type="inferred from homology"/>
<accession>A0A952FGS6</accession>
<dbReference type="InterPro" id="IPR009027">
    <property type="entry name" value="Ribosomal_bL9/RNase_H1_N"/>
</dbReference>
<dbReference type="InterPro" id="IPR036935">
    <property type="entry name" value="Ribosomal_bL9_N_sf"/>
</dbReference>
<keyword evidence="4 7" id="KW-0689">Ribosomal protein</keyword>
<evidence type="ECO:0000256" key="4">
    <source>
        <dbReference type="ARBA" id="ARBA00022980"/>
    </source>
</evidence>
<dbReference type="PANTHER" id="PTHR21368">
    <property type="entry name" value="50S RIBOSOMAL PROTEIN L9"/>
    <property type="match status" value="1"/>
</dbReference>
<dbReference type="Pfam" id="PF01281">
    <property type="entry name" value="Ribosomal_L9_N"/>
    <property type="match status" value="1"/>
</dbReference>
<evidence type="ECO:0000256" key="7">
    <source>
        <dbReference type="HAMAP-Rule" id="MF_00503"/>
    </source>
</evidence>
<keyword evidence="5 7" id="KW-0687">Ribonucleoprotein</keyword>
<dbReference type="InterPro" id="IPR020070">
    <property type="entry name" value="Ribosomal_bL9_N"/>
</dbReference>
<keyword evidence="3 7" id="KW-0694">RNA-binding</keyword>
<dbReference type="NCBIfam" id="TIGR00158">
    <property type="entry name" value="L9"/>
    <property type="match status" value="1"/>
</dbReference>
<evidence type="ECO:0000259" key="8">
    <source>
        <dbReference type="PROSITE" id="PS00651"/>
    </source>
</evidence>
<protein>
    <recommendedName>
        <fullName evidence="6 7">Large ribosomal subunit protein bL9</fullName>
    </recommendedName>
</protein>
<dbReference type="SUPFAM" id="SSF55658">
    <property type="entry name" value="L9 N-domain-like"/>
    <property type="match status" value="1"/>
</dbReference>
<dbReference type="GO" id="GO:0003735">
    <property type="term" value="F:structural constituent of ribosome"/>
    <property type="evidence" value="ECO:0007669"/>
    <property type="project" value="InterPro"/>
</dbReference>
<organism evidence="9 10">
    <name type="scientific">Inquilinus limosus</name>
    <dbReference type="NCBI Taxonomy" id="171674"/>
    <lineage>
        <taxon>Bacteria</taxon>
        <taxon>Pseudomonadati</taxon>
        <taxon>Pseudomonadota</taxon>
        <taxon>Alphaproteobacteria</taxon>
        <taxon>Rhodospirillales</taxon>
        <taxon>Rhodospirillaceae</taxon>
        <taxon>Inquilinus</taxon>
    </lineage>
</organism>